<dbReference type="EMBL" id="JBFOLK010000001">
    <property type="protein sequence ID" value="KAL2542906.1"/>
    <property type="molecule type" value="Genomic_DNA"/>
</dbReference>
<evidence type="ECO:0000256" key="3">
    <source>
        <dbReference type="SAM" id="MobiDB-lite"/>
    </source>
</evidence>
<dbReference type="Proteomes" id="UP001604336">
    <property type="component" value="Unassembled WGS sequence"/>
</dbReference>
<dbReference type="GO" id="GO:0005576">
    <property type="term" value="C:extracellular region"/>
    <property type="evidence" value="ECO:0007669"/>
    <property type="project" value="UniProtKB-SubCell"/>
</dbReference>
<evidence type="ECO:0000259" key="4">
    <source>
        <dbReference type="Pfam" id="PF16656"/>
    </source>
</evidence>
<evidence type="ECO:0000313" key="5">
    <source>
        <dbReference type="EMBL" id="KAL2542906.1"/>
    </source>
</evidence>
<protein>
    <submittedName>
        <fullName evidence="5">Purple acid phosphatase N terminal domain-containing protein</fullName>
    </submittedName>
</protein>
<feature type="compositionally biased region" description="Low complexity" evidence="3">
    <location>
        <begin position="19"/>
        <end position="44"/>
    </location>
</feature>
<dbReference type="Gene3D" id="2.60.40.380">
    <property type="entry name" value="Purple acid phosphatase-like, N-terminal"/>
    <property type="match status" value="1"/>
</dbReference>
<comment type="caution">
    <text evidence="5">The sequence shown here is derived from an EMBL/GenBank/DDBJ whole genome shotgun (WGS) entry which is preliminary data.</text>
</comment>
<name>A0ABD1VZV3_9LAMI</name>
<keyword evidence="2" id="KW-0964">Secreted</keyword>
<accession>A0ABD1VZV3</accession>
<dbReference type="PANTHER" id="PTHR45778">
    <property type="entry name" value="PURPLE ACID PHOSPHATASE-RELATED"/>
    <property type="match status" value="1"/>
</dbReference>
<dbReference type="Pfam" id="PF16656">
    <property type="entry name" value="Pur_ac_phosph_N"/>
    <property type="match status" value="1"/>
</dbReference>
<dbReference type="SUPFAM" id="SSF49363">
    <property type="entry name" value="Purple acid phosphatase, N-terminal domain"/>
    <property type="match status" value="1"/>
</dbReference>
<evidence type="ECO:0000313" key="6">
    <source>
        <dbReference type="Proteomes" id="UP001604336"/>
    </source>
</evidence>
<dbReference type="InterPro" id="IPR015914">
    <property type="entry name" value="PAPs_N"/>
</dbReference>
<dbReference type="InterPro" id="IPR008963">
    <property type="entry name" value="Purple_acid_Pase-like_N"/>
</dbReference>
<reference evidence="6" key="1">
    <citation type="submission" date="2024-07" db="EMBL/GenBank/DDBJ databases">
        <title>Two chromosome-level genome assemblies of Korean endemic species Abeliophyllum distichum and Forsythia ovata (Oleaceae).</title>
        <authorList>
            <person name="Jang H."/>
        </authorList>
    </citation>
    <scope>NUCLEOTIDE SEQUENCE [LARGE SCALE GENOMIC DNA]</scope>
</reference>
<feature type="compositionally biased region" description="Polar residues" evidence="3">
    <location>
        <begin position="1"/>
        <end position="10"/>
    </location>
</feature>
<comment type="subcellular location">
    <subcellularLocation>
        <location evidence="1">Secreted</location>
    </subcellularLocation>
</comment>
<evidence type="ECO:0000256" key="1">
    <source>
        <dbReference type="ARBA" id="ARBA00004613"/>
    </source>
</evidence>
<organism evidence="5 6">
    <name type="scientific">Abeliophyllum distichum</name>
    <dbReference type="NCBI Taxonomy" id="126358"/>
    <lineage>
        <taxon>Eukaryota</taxon>
        <taxon>Viridiplantae</taxon>
        <taxon>Streptophyta</taxon>
        <taxon>Embryophyta</taxon>
        <taxon>Tracheophyta</taxon>
        <taxon>Spermatophyta</taxon>
        <taxon>Magnoliopsida</taxon>
        <taxon>eudicotyledons</taxon>
        <taxon>Gunneridae</taxon>
        <taxon>Pentapetalae</taxon>
        <taxon>asterids</taxon>
        <taxon>lamiids</taxon>
        <taxon>Lamiales</taxon>
        <taxon>Oleaceae</taxon>
        <taxon>Forsythieae</taxon>
        <taxon>Abeliophyllum</taxon>
    </lineage>
</organism>
<sequence length="135" mass="15078">MTISLATFSSPPRPDGNRGRNPFHSSLPISGPSISSRSSVGPSLKLTRPNRTMTVDHNPLPGTKHLLAESEEIRFDTSVGWRDPGYIHDEIMINLKKGKKYYYRVGSDLGWSDVFSFEYPNADSKETIAFMLGDM</sequence>
<dbReference type="AlphaFoldDB" id="A0ABD1VZV3"/>
<gene>
    <name evidence="5" type="ORF">Adt_03884</name>
</gene>
<proteinExistence type="predicted"/>
<feature type="region of interest" description="Disordered" evidence="3">
    <location>
        <begin position="1"/>
        <end position="63"/>
    </location>
</feature>
<feature type="domain" description="Purple acid phosphatase N-terminal" evidence="4">
    <location>
        <begin position="68"/>
        <end position="118"/>
    </location>
</feature>
<keyword evidence="6" id="KW-1185">Reference proteome</keyword>
<dbReference type="PANTHER" id="PTHR45778:SF7">
    <property type="entry name" value="PURPLE ACID PHOSPHATASE"/>
    <property type="match status" value="1"/>
</dbReference>
<evidence type="ECO:0000256" key="2">
    <source>
        <dbReference type="ARBA" id="ARBA00022525"/>
    </source>
</evidence>